<dbReference type="AlphaFoldDB" id="A0A655IDY9"/>
<proteinExistence type="predicted"/>
<evidence type="ECO:0000313" key="3">
    <source>
        <dbReference type="Proteomes" id="UP000048600"/>
    </source>
</evidence>
<feature type="region of interest" description="Disordered" evidence="1">
    <location>
        <begin position="1"/>
        <end position="44"/>
    </location>
</feature>
<feature type="region of interest" description="Disordered" evidence="1">
    <location>
        <begin position="70"/>
        <end position="126"/>
    </location>
</feature>
<feature type="compositionally biased region" description="Polar residues" evidence="1">
    <location>
        <begin position="99"/>
        <end position="112"/>
    </location>
</feature>
<protein>
    <submittedName>
        <fullName evidence="2">Uncharacterized protein</fullName>
    </submittedName>
</protein>
<dbReference type="Proteomes" id="UP000048600">
    <property type="component" value="Unassembled WGS sequence"/>
</dbReference>
<feature type="compositionally biased region" description="Low complexity" evidence="1">
    <location>
        <begin position="16"/>
        <end position="31"/>
    </location>
</feature>
<gene>
    <name evidence="2" type="ORF">ERS007741_00602</name>
</gene>
<reference evidence="2 3" key="1">
    <citation type="submission" date="2015-03" db="EMBL/GenBank/DDBJ databases">
        <authorList>
            <consortium name="Pathogen Informatics"/>
        </authorList>
    </citation>
    <scope>NUCLEOTIDE SEQUENCE [LARGE SCALE GENOMIC DNA]</scope>
    <source>
        <strain evidence="2 3">P00601463</strain>
    </source>
</reference>
<accession>A0A655IDY9</accession>
<evidence type="ECO:0000256" key="1">
    <source>
        <dbReference type="SAM" id="MobiDB-lite"/>
    </source>
</evidence>
<name>A0A655IDY9_MYCTX</name>
<evidence type="ECO:0000313" key="2">
    <source>
        <dbReference type="EMBL" id="COV76218.1"/>
    </source>
</evidence>
<sequence length="126" mass="12931">MTADPRTRASTGCPNRRASTSRSTTSTPAPSDHAVPSAAPAYTLHRPSRASARCRLNSTNAAGVAITVTPPASAKSHSPDRSDCTAKCSATNDDEHAVSTDTAGPSNPSTYATRPEATLSVEPVNP</sequence>
<dbReference type="EMBL" id="CHKL01000038">
    <property type="protein sequence ID" value="COV76218.1"/>
    <property type="molecule type" value="Genomic_DNA"/>
</dbReference>
<organism evidence="2 3">
    <name type="scientific">Mycobacterium tuberculosis</name>
    <dbReference type="NCBI Taxonomy" id="1773"/>
    <lineage>
        <taxon>Bacteria</taxon>
        <taxon>Bacillati</taxon>
        <taxon>Actinomycetota</taxon>
        <taxon>Actinomycetes</taxon>
        <taxon>Mycobacteriales</taxon>
        <taxon>Mycobacteriaceae</taxon>
        <taxon>Mycobacterium</taxon>
        <taxon>Mycobacterium tuberculosis complex</taxon>
    </lineage>
</organism>